<name>A0A1M5ASU3_9BACT</name>
<organism evidence="2 3">
    <name type="scientific">Desulfacinum infernum DSM 9756</name>
    <dbReference type="NCBI Taxonomy" id="1121391"/>
    <lineage>
        <taxon>Bacteria</taxon>
        <taxon>Pseudomonadati</taxon>
        <taxon>Thermodesulfobacteriota</taxon>
        <taxon>Syntrophobacteria</taxon>
        <taxon>Syntrophobacterales</taxon>
        <taxon>Syntrophobacteraceae</taxon>
        <taxon>Desulfacinum</taxon>
    </lineage>
</organism>
<evidence type="ECO:0000313" key="3">
    <source>
        <dbReference type="Proteomes" id="UP000184076"/>
    </source>
</evidence>
<proteinExistence type="predicted"/>
<reference evidence="3" key="1">
    <citation type="submission" date="2016-11" db="EMBL/GenBank/DDBJ databases">
        <authorList>
            <person name="Varghese N."/>
            <person name="Submissions S."/>
        </authorList>
    </citation>
    <scope>NUCLEOTIDE SEQUENCE [LARGE SCALE GENOMIC DNA]</scope>
    <source>
        <strain evidence="3">DSM 9756</strain>
    </source>
</reference>
<dbReference type="RefSeq" id="WP_143156422.1">
    <property type="nucleotide sequence ID" value="NZ_FQVB01000015.1"/>
</dbReference>
<feature type="chain" id="PRO_5013313672" description="Glycine-zipper containing OmpA-like membrane domain-containing protein" evidence="1">
    <location>
        <begin position="22"/>
        <end position="136"/>
    </location>
</feature>
<accession>A0A1M5ASU3</accession>
<keyword evidence="1" id="KW-0732">Signal</keyword>
<evidence type="ECO:0000256" key="1">
    <source>
        <dbReference type="SAM" id="SignalP"/>
    </source>
</evidence>
<dbReference type="Proteomes" id="UP000184076">
    <property type="component" value="Unassembled WGS sequence"/>
</dbReference>
<dbReference type="AlphaFoldDB" id="A0A1M5ASU3"/>
<evidence type="ECO:0008006" key="4">
    <source>
        <dbReference type="Google" id="ProtNLM"/>
    </source>
</evidence>
<feature type="signal peptide" evidence="1">
    <location>
        <begin position="1"/>
        <end position="21"/>
    </location>
</feature>
<keyword evidence="3" id="KW-1185">Reference proteome</keyword>
<dbReference type="EMBL" id="FQVB01000015">
    <property type="protein sequence ID" value="SHF33274.1"/>
    <property type="molecule type" value="Genomic_DNA"/>
</dbReference>
<gene>
    <name evidence="2" type="ORF">SAMN02745206_01777</name>
</gene>
<evidence type="ECO:0000313" key="2">
    <source>
        <dbReference type="EMBL" id="SHF33274.1"/>
    </source>
</evidence>
<dbReference type="STRING" id="1121391.SAMN02745206_01777"/>
<protein>
    <recommendedName>
        <fullName evidence="4">Glycine-zipper containing OmpA-like membrane domain-containing protein</fullName>
    </recommendedName>
</protein>
<sequence length="136" mass="14352">MKRTALMLTVLVLFSAGCASKEILKQKYIQDMAARIDMGSVQDRAQFQRDLATCADLAAEWHCRAQNEAMANGLAGALLGAGLGYGLGRAWGGHNDAGWTATGAAAGAAGGMGSVTNHADTVFKNCMQNRGYKLLW</sequence>
<dbReference type="PROSITE" id="PS51257">
    <property type="entry name" value="PROKAR_LIPOPROTEIN"/>
    <property type="match status" value="1"/>
</dbReference>